<dbReference type="Pfam" id="PF00389">
    <property type="entry name" value="2-Hacid_dh"/>
    <property type="match status" value="1"/>
</dbReference>
<feature type="domain" description="D-isomer specific 2-hydroxyacid dehydrogenase catalytic" evidence="5">
    <location>
        <begin position="35"/>
        <end position="322"/>
    </location>
</feature>
<evidence type="ECO:0000259" key="5">
    <source>
        <dbReference type="Pfam" id="PF00389"/>
    </source>
</evidence>
<dbReference type="Gene3D" id="3.40.50.720">
    <property type="entry name" value="NAD(P)-binding Rossmann-like Domain"/>
    <property type="match status" value="2"/>
</dbReference>
<accession>A0ABY6ZBB8</accession>
<sequence>MKYKTLILPTKTRLNDVCSPMCHELIDTYCQPVWNYLDHDLTSQEVINLVEDVDIILTSWGSPVIHEEVLLRAKRLKAIAHAAGSVKQLVPRSAFEHGIVVFSAAPRIAQSVGEYCLAALLNLMNRFKDLDQNVRTYRWKEKGVRRNELAHKRIGLVSASSTARAFLQFLKPFHCEVIVYDPYLHDEEARELGVSKGTLEEIFACDVISLHAPSIPETKYLITGDLLKSIPEGAIFINSSRTTILDEHLLIKELQTGRFYAALDVYETEPLLDCHPFVSMNNVLLTPHVAGDTVEGHQDLMYEVLKDVIGYLEGEQPKYALNPEKWDTMA</sequence>
<dbReference type="InterPro" id="IPR050857">
    <property type="entry name" value="D-2-hydroxyacid_DH"/>
</dbReference>
<gene>
    <name evidence="7" type="ORF">NZD89_15605</name>
</gene>
<feature type="domain" description="D-isomer specific 2-hydroxyacid dehydrogenase NAD-binding" evidence="6">
    <location>
        <begin position="117"/>
        <end position="290"/>
    </location>
</feature>
<dbReference type="EMBL" id="CP104067">
    <property type="protein sequence ID" value="WAH39828.1"/>
    <property type="molecule type" value="Genomic_DNA"/>
</dbReference>
<proteinExistence type="inferred from homology"/>
<dbReference type="InterPro" id="IPR036291">
    <property type="entry name" value="NAD(P)-bd_dom_sf"/>
</dbReference>
<evidence type="ECO:0000256" key="4">
    <source>
        <dbReference type="RuleBase" id="RU003719"/>
    </source>
</evidence>
<dbReference type="PANTHER" id="PTHR42789:SF1">
    <property type="entry name" value="D-ISOMER SPECIFIC 2-HYDROXYACID DEHYDROGENASE FAMILY PROTEIN (AFU_ORTHOLOGUE AFUA_6G10090)"/>
    <property type="match status" value="1"/>
</dbReference>
<evidence type="ECO:0000256" key="2">
    <source>
        <dbReference type="ARBA" id="ARBA00023002"/>
    </source>
</evidence>
<dbReference type="SUPFAM" id="SSF52283">
    <property type="entry name" value="Formate/glycerate dehydrogenase catalytic domain-like"/>
    <property type="match status" value="1"/>
</dbReference>
<dbReference type="Pfam" id="PF02826">
    <property type="entry name" value="2-Hacid_dh_C"/>
    <property type="match status" value="1"/>
</dbReference>
<dbReference type="CDD" id="cd12167">
    <property type="entry name" value="2-Hacid_dh_8"/>
    <property type="match status" value="1"/>
</dbReference>
<dbReference type="InterPro" id="IPR006140">
    <property type="entry name" value="D-isomer_DH_NAD-bd"/>
</dbReference>
<keyword evidence="8" id="KW-1185">Reference proteome</keyword>
<dbReference type="PANTHER" id="PTHR42789">
    <property type="entry name" value="D-ISOMER SPECIFIC 2-HYDROXYACID DEHYDROGENASE FAMILY PROTEIN (AFU_ORTHOLOGUE AFUA_6G10090)"/>
    <property type="match status" value="1"/>
</dbReference>
<evidence type="ECO:0000256" key="1">
    <source>
        <dbReference type="ARBA" id="ARBA00005854"/>
    </source>
</evidence>
<protein>
    <submittedName>
        <fullName evidence="7">Hydroxyacid dehydrogenase</fullName>
    </submittedName>
</protein>
<dbReference type="Proteomes" id="UP001164761">
    <property type="component" value="Chromosome"/>
</dbReference>
<evidence type="ECO:0000256" key="3">
    <source>
        <dbReference type="ARBA" id="ARBA00023027"/>
    </source>
</evidence>
<dbReference type="SUPFAM" id="SSF51735">
    <property type="entry name" value="NAD(P)-binding Rossmann-fold domains"/>
    <property type="match status" value="1"/>
</dbReference>
<organism evidence="7 8">
    <name type="scientific">Alicyclobacillus fastidiosus</name>
    <dbReference type="NCBI Taxonomy" id="392011"/>
    <lineage>
        <taxon>Bacteria</taxon>
        <taxon>Bacillati</taxon>
        <taxon>Bacillota</taxon>
        <taxon>Bacilli</taxon>
        <taxon>Bacillales</taxon>
        <taxon>Alicyclobacillaceae</taxon>
        <taxon>Alicyclobacillus</taxon>
    </lineage>
</organism>
<dbReference type="RefSeq" id="WP_268003726.1">
    <property type="nucleotide sequence ID" value="NZ_BSUT01000001.1"/>
</dbReference>
<keyword evidence="2 4" id="KW-0560">Oxidoreductase</keyword>
<reference evidence="7" key="1">
    <citation type="submission" date="2022-08" db="EMBL/GenBank/DDBJ databases">
        <title>Alicyclobacillus fastidiosus DSM 17978, complete genome.</title>
        <authorList>
            <person name="Wang Q."/>
            <person name="Cai R."/>
            <person name="Wang Z."/>
        </authorList>
    </citation>
    <scope>NUCLEOTIDE SEQUENCE</scope>
    <source>
        <strain evidence="7">DSM 17978</strain>
    </source>
</reference>
<comment type="similarity">
    <text evidence="1 4">Belongs to the D-isomer specific 2-hydroxyacid dehydrogenase family.</text>
</comment>
<keyword evidence="3" id="KW-0520">NAD</keyword>
<dbReference type="InterPro" id="IPR006139">
    <property type="entry name" value="D-isomer_2_OHA_DH_cat_dom"/>
</dbReference>
<evidence type="ECO:0000313" key="7">
    <source>
        <dbReference type="EMBL" id="WAH39828.1"/>
    </source>
</evidence>
<evidence type="ECO:0000259" key="6">
    <source>
        <dbReference type="Pfam" id="PF02826"/>
    </source>
</evidence>
<evidence type="ECO:0000313" key="8">
    <source>
        <dbReference type="Proteomes" id="UP001164761"/>
    </source>
</evidence>
<name>A0ABY6ZBB8_9BACL</name>